<keyword evidence="2" id="KW-1185">Reference proteome</keyword>
<sequence>MGQIIFLLRIIEYLSIYVHQINSKIEKILVFVSLDTFYFDKLFVEFTQQDFLHL</sequence>
<dbReference type="AlphaFoldDB" id="A0A1Z4LNH6"/>
<dbReference type="Proteomes" id="UP000218418">
    <property type="component" value="Chromosome"/>
</dbReference>
<protein>
    <submittedName>
        <fullName evidence="1">Uncharacterized protein</fullName>
    </submittedName>
</protein>
<organism evidence="1 2">
    <name type="scientific">Calothrix parasitica NIES-267</name>
    <dbReference type="NCBI Taxonomy" id="1973488"/>
    <lineage>
        <taxon>Bacteria</taxon>
        <taxon>Bacillati</taxon>
        <taxon>Cyanobacteriota</taxon>
        <taxon>Cyanophyceae</taxon>
        <taxon>Nostocales</taxon>
        <taxon>Calotrichaceae</taxon>
        <taxon>Calothrix</taxon>
    </lineage>
</organism>
<name>A0A1Z4LNH6_9CYAN</name>
<evidence type="ECO:0000313" key="1">
    <source>
        <dbReference type="EMBL" id="BAY82648.1"/>
    </source>
</evidence>
<dbReference type="EMBL" id="AP018227">
    <property type="protein sequence ID" value="BAY82648.1"/>
    <property type="molecule type" value="Genomic_DNA"/>
</dbReference>
<proteinExistence type="predicted"/>
<accession>A0A1Z4LNH6</accession>
<gene>
    <name evidence="1" type="ORF">NIES267_21320</name>
</gene>
<reference evidence="1 2" key="1">
    <citation type="submission" date="2017-06" db="EMBL/GenBank/DDBJ databases">
        <title>Genome sequencing of cyanobaciteial culture collection at National Institute for Environmental Studies (NIES).</title>
        <authorList>
            <person name="Hirose Y."/>
            <person name="Shimura Y."/>
            <person name="Fujisawa T."/>
            <person name="Nakamura Y."/>
            <person name="Kawachi M."/>
        </authorList>
    </citation>
    <scope>NUCLEOTIDE SEQUENCE [LARGE SCALE GENOMIC DNA]</scope>
    <source>
        <strain evidence="1 2">NIES-267</strain>
    </source>
</reference>
<evidence type="ECO:0000313" key="2">
    <source>
        <dbReference type="Proteomes" id="UP000218418"/>
    </source>
</evidence>